<gene>
    <name evidence="4" type="ORF">PCOR1329_LOCUS5599</name>
</gene>
<dbReference type="InterPro" id="IPR000477">
    <property type="entry name" value="RT_dom"/>
</dbReference>
<proteinExistence type="predicted"/>
<evidence type="ECO:0000256" key="2">
    <source>
        <dbReference type="SAM" id="MobiDB-lite"/>
    </source>
</evidence>
<evidence type="ECO:0000313" key="4">
    <source>
        <dbReference type="EMBL" id="CAK0796140.1"/>
    </source>
</evidence>
<evidence type="ECO:0000313" key="5">
    <source>
        <dbReference type="Proteomes" id="UP001189429"/>
    </source>
</evidence>
<dbReference type="Pfam" id="PF00078">
    <property type="entry name" value="RVT_1"/>
    <property type="match status" value="1"/>
</dbReference>
<feature type="domain" description="Reverse transcriptase" evidence="3">
    <location>
        <begin position="888"/>
        <end position="1099"/>
    </location>
</feature>
<dbReference type="SUPFAM" id="SSF56219">
    <property type="entry name" value="DNase I-like"/>
    <property type="match status" value="1"/>
</dbReference>
<keyword evidence="1" id="KW-0175">Coiled coil</keyword>
<evidence type="ECO:0000256" key="1">
    <source>
        <dbReference type="SAM" id="Coils"/>
    </source>
</evidence>
<dbReference type="Gene3D" id="3.60.10.10">
    <property type="entry name" value="Endonuclease/exonuclease/phosphatase"/>
    <property type="match status" value="1"/>
</dbReference>
<keyword evidence="5" id="KW-1185">Reference proteome</keyword>
<protein>
    <recommendedName>
        <fullName evidence="3">Reverse transcriptase domain-containing protein</fullName>
    </recommendedName>
</protein>
<feature type="compositionally biased region" description="Low complexity" evidence="2">
    <location>
        <begin position="1530"/>
        <end position="1551"/>
    </location>
</feature>
<comment type="caution">
    <text evidence="4">The sequence shown here is derived from an EMBL/GenBank/DDBJ whole genome shotgun (WGS) entry which is preliminary data.</text>
</comment>
<dbReference type="Proteomes" id="UP001189429">
    <property type="component" value="Unassembled WGS sequence"/>
</dbReference>
<dbReference type="InterPro" id="IPR036691">
    <property type="entry name" value="Endo/exonu/phosph_ase_sf"/>
</dbReference>
<dbReference type="EMBL" id="CAUYUJ010001481">
    <property type="protein sequence ID" value="CAK0796140.1"/>
    <property type="molecule type" value="Genomic_DNA"/>
</dbReference>
<feature type="region of interest" description="Disordered" evidence="2">
    <location>
        <begin position="25"/>
        <end position="47"/>
    </location>
</feature>
<evidence type="ECO:0000259" key="3">
    <source>
        <dbReference type="Pfam" id="PF00078"/>
    </source>
</evidence>
<name>A0ABN9PSJ7_9DINO</name>
<feature type="coiled-coil region" evidence="1">
    <location>
        <begin position="108"/>
        <end position="156"/>
    </location>
</feature>
<feature type="region of interest" description="Disordered" evidence="2">
    <location>
        <begin position="1529"/>
        <end position="1551"/>
    </location>
</feature>
<reference evidence="4" key="1">
    <citation type="submission" date="2023-10" db="EMBL/GenBank/DDBJ databases">
        <authorList>
            <person name="Chen Y."/>
            <person name="Shah S."/>
            <person name="Dougan E. K."/>
            <person name="Thang M."/>
            <person name="Chan C."/>
        </authorList>
    </citation>
    <scope>NUCLEOTIDE SEQUENCE [LARGE SCALE GENOMIC DNA]</scope>
</reference>
<organism evidence="4 5">
    <name type="scientific">Prorocentrum cordatum</name>
    <dbReference type="NCBI Taxonomy" id="2364126"/>
    <lineage>
        <taxon>Eukaryota</taxon>
        <taxon>Sar</taxon>
        <taxon>Alveolata</taxon>
        <taxon>Dinophyceae</taxon>
        <taxon>Prorocentrales</taxon>
        <taxon>Prorocentraceae</taxon>
        <taxon>Prorocentrum</taxon>
    </lineage>
</organism>
<sequence>MADAVPAAPANTQERQMLAELDEMPTFPDGERSGKGQGTGRFTQRKRQALASSCVGAPVSESVAKTITSNHNTLLKMLSSMQGEVAKQSSAIESQVQSAIAPRLDSLNRRLQAQLDEQKRSIDALEGRADEHDKSIQDLQDQLAELRRQMAIAEQTPRKQLAAPTSFDREEDTTIVVAVSQRPTTLASVVSSLRPWLGEIGFDDEQYEIKQKGESPARRFEICFSGSATIASRRASKATSLLKGPDGWKEFWVDPPGAERCRLHLGPDKSPKRIKTEVTLRKARAIIELQYPGKRFYSDREHGVLTIGWDKIMHVNVFHGDTPPKIYWDSAQLAKHAMAIDTLRNAVKEVHQDHFQLDSFFRSIASGLTIHSSFISDADDGHRRGGVAVVLPPLACQGLSAPSSSSTVLVPGRVMLVRVWDDCRTLDIFNIHNHGLSAQQVREVAAAIRVSQRAAALDPDIYTTFVLGDFNFATHEALALAAPAAAVRMLSKCHRVQAPKWRQALALLTEIACEDPTHYEKFNDSCATIDRVFCSITGWQLCQLFVQIGTLGSPAAVFDKKISDHAAVVLSLACRPPRPVESRPIPKHLFSEPGFKRRLEGLCSCIPWDSVSPPFKVEKYKELLKISAAETRDALFRDRPHHPHTCLLLARALARVVWRQDLRMASRLQDSHPLAIDMISITDGKVEIRHPPSFQAWVDQVQTEAAESAKAELEDRRRREGDRVQIRAQVRALERRARLWSPLNRRISLSAVIAPDGSAVSVPSDRLRVLSEHWAPVFQKKPWDAAAAAPYLRRLAPDLPADLHLPSPSKNMLRRAIRSAQHSAPGPDALPYAAWAAPSWGADILWDALGWVLRGQELFANTSDTIQIFLPKNVTDLELRDASCSRSPDKVRVLGLRNCDLKLISSTVNRAIRPALVSLAPPCQRGFIPGRNFGNNILELDVSSRQMSVVPRGSTDIPVLYSLDFGQAFPSLNQDFLILSLRALKLPEAFVSFVTFLYASVEGVVSHLGSLVHIFWVQSGIIQGCALSGTLYALSTAVFLVDLASRVEAAGLGLVRACADDIGGTLLAMRHLVHVYRVMKMASDMANLALKVSKCKIVPLSDRFSPNLSATVSYWVSHLVPEWSSFEVAPKLLYLGLWLGPAVVPSTSWIDPVAKLRLRAQAIGRGTTPASLSATLYNTRAVTTISYVAQFCWPPSSVLQPELATLAQVFRIPLGTFALDFWAQIAQWGGPRCTRWGHLAVATITRAALHTFPGWERLLQQLRNHASSAPCDATLSMLATGKPCPSFWLAPAFVENMELAAAGTPPPGPLAVFGARAADAALAELRESGRPRPRPQRAAHEALRAFAMMNKPITDLFVLRLRKFAGRSAGLLSNIDWGVCKSVLARCPCSWAMAVLRTWSDGWMTSARIISPDGQKHCVFGCLGKLDSLRHYARCPVMHRALRQALARPFPLPWMTRWGLSEPSLATFSAMAAAYNMYNEARLAPVWPLSPPLLRSCALAGVRSMQLASPLKCSEIDREQLGRRDYLIRSSSSSSSSGSSPRLTPAVSSSDSDTATVSTAIATIPYVLSLGFGDPPPTFLRAPVDDALPINSESGPISINGVENFTDGVRLLIIVAAGPNFALCLCVAVPASDALVYGLACLVASHRR</sequence>
<dbReference type="PANTHER" id="PTHR19446">
    <property type="entry name" value="REVERSE TRANSCRIPTASES"/>
    <property type="match status" value="1"/>
</dbReference>
<accession>A0ABN9PSJ7</accession>